<gene>
    <name evidence="2" type="primary">TY3B-G_485</name>
    <name evidence="2" type="ORF">AVEN_51792_1</name>
</gene>
<protein>
    <submittedName>
        <fullName evidence="2">Transposon Ty3-G Gag-Pol polyprotein</fullName>
    </submittedName>
</protein>
<dbReference type="InterPro" id="IPR043128">
    <property type="entry name" value="Rev_trsase/Diguanyl_cyclase"/>
</dbReference>
<evidence type="ECO:0000313" key="2">
    <source>
        <dbReference type="EMBL" id="GBN21862.1"/>
    </source>
</evidence>
<dbReference type="AlphaFoldDB" id="A0A4Y2M525"/>
<evidence type="ECO:0000313" key="3">
    <source>
        <dbReference type="Proteomes" id="UP000499080"/>
    </source>
</evidence>
<reference evidence="2 3" key="1">
    <citation type="journal article" date="2019" name="Sci. Rep.">
        <title>Orb-weaving spider Araneus ventricosus genome elucidates the spidroin gene catalogue.</title>
        <authorList>
            <person name="Kono N."/>
            <person name="Nakamura H."/>
            <person name="Ohtoshi R."/>
            <person name="Moran D.A.P."/>
            <person name="Shinohara A."/>
            <person name="Yoshida Y."/>
            <person name="Fujiwara M."/>
            <person name="Mori M."/>
            <person name="Tomita M."/>
            <person name="Arakawa K."/>
        </authorList>
    </citation>
    <scope>NUCLEOTIDE SEQUENCE [LARGE SCALE GENOMIC DNA]</scope>
</reference>
<name>A0A4Y2M525_ARAVE</name>
<dbReference type="SUPFAM" id="SSF56672">
    <property type="entry name" value="DNA/RNA polymerases"/>
    <property type="match status" value="1"/>
</dbReference>
<feature type="domain" description="Reverse transcriptase" evidence="1">
    <location>
        <begin position="55"/>
        <end position="203"/>
    </location>
</feature>
<dbReference type="CDD" id="cd01647">
    <property type="entry name" value="RT_LTR"/>
    <property type="match status" value="1"/>
</dbReference>
<organism evidence="2 3">
    <name type="scientific">Araneus ventricosus</name>
    <name type="common">Orbweaver spider</name>
    <name type="synonym">Epeira ventricosa</name>
    <dbReference type="NCBI Taxonomy" id="182803"/>
    <lineage>
        <taxon>Eukaryota</taxon>
        <taxon>Metazoa</taxon>
        <taxon>Ecdysozoa</taxon>
        <taxon>Arthropoda</taxon>
        <taxon>Chelicerata</taxon>
        <taxon>Arachnida</taxon>
        <taxon>Araneae</taxon>
        <taxon>Araneomorphae</taxon>
        <taxon>Entelegynae</taxon>
        <taxon>Araneoidea</taxon>
        <taxon>Araneidae</taxon>
        <taxon>Araneus</taxon>
    </lineage>
</organism>
<dbReference type="InterPro" id="IPR043502">
    <property type="entry name" value="DNA/RNA_pol_sf"/>
</dbReference>
<comment type="caution">
    <text evidence="2">The sequence shown here is derived from an EMBL/GenBank/DDBJ whole genome shotgun (WGS) entry which is preliminary data.</text>
</comment>
<accession>A0A4Y2M525</accession>
<keyword evidence="3" id="KW-1185">Reference proteome</keyword>
<dbReference type="GO" id="GO:0071897">
    <property type="term" value="P:DNA biosynthetic process"/>
    <property type="evidence" value="ECO:0007669"/>
    <property type="project" value="UniProtKB-ARBA"/>
</dbReference>
<dbReference type="Gene3D" id="3.10.10.10">
    <property type="entry name" value="HIV Type 1 Reverse Transcriptase, subunit A, domain 1"/>
    <property type="match status" value="1"/>
</dbReference>
<dbReference type="InterPro" id="IPR000477">
    <property type="entry name" value="RT_dom"/>
</dbReference>
<dbReference type="Gene3D" id="3.30.70.270">
    <property type="match status" value="1"/>
</dbReference>
<dbReference type="PANTHER" id="PTHR24559:SF444">
    <property type="entry name" value="REVERSE TRANSCRIPTASE DOMAIN-CONTAINING PROTEIN"/>
    <property type="match status" value="1"/>
</dbReference>
<dbReference type="EMBL" id="BGPR01006787">
    <property type="protein sequence ID" value="GBN21862.1"/>
    <property type="molecule type" value="Genomic_DNA"/>
</dbReference>
<dbReference type="Pfam" id="PF00078">
    <property type="entry name" value="RVT_1"/>
    <property type="match status" value="1"/>
</dbReference>
<sequence>MTHCIETLGPPVFSKVRRLSPEKHNVVKREFSELLKQGIIRLSKSPWVGPIHIDQKKGGEYRICGDYSRLNASTVTDRYPIPHIQDFSHNLHGKKVFAKLDLVKTYNQIPIEGFYIPKTAVITPIGLFEYIFMQFGLCNAPQTFQSFIDNVVRDLDFCKANLDDNFIFSKTEEQHRLDFDRVLLRLSDFGLLINLNKCVFEASKGILGFQRLYSAVA</sequence>
<evidence type="ECO:0000259" key="1">
    <source>
        <dbReference type="Pfam" id="PF00078"/>
    </source>
</evidence>
<dbReference type="Proteomes" id="UP000499080">
    <property type="component" value="Unassembled WGS sequence"/>
</dbReference>
<proteinExistence type="predicted"/>
<dbReference type="OrthoDB" id="1701144at2759"/>
<dbReference type="InterPro" id="IPR053134">
    <property type="entry name" value="RNA-dir_DNA_polymerase"/>
</dbReference>
<dbReference type="PANTHER" id="PTHR24559">
    <property type="entry name" value="TRANSPOSON TY3-I GAG-POL POLYPROTEIN"/>
    <property type="match status" value="1"/>
</dbReference>